<name>A0A2S5R7I2_9PROT</name>
<keyword evidence="5 7" id="KW-1133">Transmembrane helix</keyword>
<comment type="similarity">
    <text evidence="2">Belongs to the GSP F family.</text>
</comment>
<protein>
    <submittedName>
        <fullName evidence="9">Type IV pilin biogenesis protein</fullName>
    </submittedName>
</protein>
<dbReference type="InterPro" id="IPR042094">
    <property type="entry name" value="T2SS_GspF_sf"/>
</dbReference>
<feature type="transmembrane region" description="Helical" evidence="7">
    <location>
        <begin position="202"/>
        <end position="235"/>
    </location>
</feature>
<sequence>MQNKHKKMYSYKAVSKTGTRYKGCGVYCSYHALCSALNGQNLTILRAYRRFFWLDRLRLNHNFIIHMLIGLEWSLSTGQPLSMALKSLEIKGFFGMIMQDVGVHIAQGKLFSEAWSSYTGLISPVVLAFFRQGEVSGNLSHGIKQGRLYLEKRRFLHQQLMSVLRLPLLNLGACLFTGYLLYSEVAQSLIPILLEKHAVLSFWTRTLILLANISWGMIFSSVLASAIALSLVYIFYLPRSKQNLEIFLFRFLPLYSDAQYTHGFEILSSLLNAKVPLLSGLSITQEAVTSGYLKKTFLYLRTFIQEGGNFSDASKHWLCFPQHYVYLLRYGQDHGHLQDAVQHISGLLALRLEFGIQKWMRRLPLFCLGIVACVLLFLIQSIFLPLYDALGEVSHG</sequence>
<gene>
    <name evidence="9" type="ORF">HCUR_01299</name>
</gene>
<evidence type="ECO:0000256" key="1">
    <source>
        <dbReference type="ARBA" id="ARBA00004651"/>
    </source>
</evidence>
<accession>A0A2S5R7I2</accession>
<organism evidence="9 10">
    <name type="scientific">Holospora curviuscula</name>
    <dbReference type="NCBI Taxonomy" id="1082868"/>
    <lineage>
        <taxon>Bacteria</taxon>
        <taxon>Pseudomonadati</taxon>
        <taxon>Pseudomonadota</taxon>
        <taxon>Alphaproteobacteria</taxon>
        <taxon>Holosporales</taxon>
        <taxon>Holosporaceae</taxon>
        <taxon>Holospora</taxon>
    </lineage>
</organism>
<comment type="subcellular location">
    <subcellularLocation>
        <location evidence="1">Cell membrane</location>
        <topology evidence="1">Multi-pass membrane protein</topology>
    </subcellularLocation>
</comment>
<evidence type="ECO:0000256" key="5">
    <source>
        <dbReference type="ARBA" id="ARBA00022989"/>
    </source>
</evidence>
<feature type="transmembrane region" description="Helical" evidence="7">
    <location>
        <begin position="162"/>
        <end position="182"/>
    </location>
</feature>
<evidence type="ECO:0000313" key="10">
    <source>
        <dbReference type="Proteomes" id="UP000239425"/>
    </source>
</evidence>
<dbReference type="InterPro" id="IPR003004">
    <property type="entry name" value="GspF/PilC"/>
</dbReference>
<dbReference type="GO" id="GO:0005886">
    <property type="term" value="C:plasma membrane"/>
    <property type="evidence" value="ECO:0007669"/>
    <property type="project" value="UniProtKB-SubCell"/>
</dbReference>
<dbReference type="PANTHER" id="PTHR30012:SF0">
    <property type="entry name" value="TYPE II SECRETION SYSTEM PROTEIN F-RELATED"/>
    <property type="match status" value="1"/>
</dbReference>
<dbReference type="RefSeq" id="WP_104207226.1">
    <property type="nucleotide sequence ID" value="NZ_PHHC01000123.1"/>
</dbReference>
<dbReference type="InterPro" id="IPR018076">
    <property type="entry name" value="T2SS_GspF_dom"/>
</dbReference>
<evidence type="ECO:0000256" key="3">
    <source>
        <dbReference type="ARBA" id="ARBA00022475"/>
    </source>
</evidence>
<proteinExistence type="inferred from homology"/>
<comment type="caution">
    <text evidence="9">The sequence shown here is derived from an EMBL/GenBank/DDBJ whole genome shotgun (WGS) entry which is preliminary data.</text>
</comment>
<evidence type="ECO:0000256" key="2">
    <source>
        <dbReference type="ARBA" id="ARBA00005745"/>
    </source>
</evidence>
<keyword evidence="3" id="KW-1003">Cell membrane</keyword>
<evidence type="ECO:0000256" key="6">
    <source>
        <dbReference type="ARBA" id="ARBA00023136"/>
    </source>
</evidence>
<evidence type="ECO:0000259" key="8">
    <source>
        <dbReference type="Pfam" id="PF00482"/>
    </source>
</evidence>
<feature type="domain" description="Type II secretion system protein GspF" evidence="8">
    <location>
        <begin position="75"/>
        <end position="178"/>
    </location>
</feature>
<evidence type="ECO:0000256" key="4">
    <source>
        <dbReference type="ARBA" id="ARBA00022692"/>
    </source>
</evidence>
<evidence type="ECO:0000313" key="9">
    <source>
        <dbReference type="EMBL" id="PPE03253.1"/>
    </source>
</evidence>
<keyword evidence="10" id="KW-1185">Reference proteome</keyword>
<dbReference type="Gene3D" id="1.20.81.30">
    <property type="entry name" value="Type II secretion system (T2SS), domain F"/>
    <property type="match status" value="2"/>
</dbReference>
<feature type="domain" description="Type II secretion system protein GspF" evidence="8">
    <location>
        <begin position="266"/>
        <end position="385"/>
    </location>
</feature>
<reference evidence="9 10" key="1">
    <citation type="submission" date="2017-11" db="EMBL/GenBank/DDBJ databases">
        <title>Comparative genomic analysis of Holospora spp., intranuclear symbionts of paramecia.</title>
        <authorList>
            <person name="Garushyants S.K."/>
            <person name="Beliavskaya A."/>
            <person name="Malko D.B."/>
            <person name="Logacheva M.D."/>
            <person name="Rautian M.S."/>
            <person name="Gelfand M.S."/>
        </authorList>
    </citation>
    <scope>NUCLEOTIDE SEQUENCE [LARGE SCALE GENOMIC DNA]</scope>
    <source>
        <strain evidence="10">02AZ16</strain>
    </source>
</reference>
<dbReference type="EMBL" id="PHHC01000123">
    <property type="protein sequence ID" value="PPE03253.1"/>
    <property type="molecule type" value="Genomic_DNA"/>
</dbReference>
<feature type="transmembrane region" description="Helical" evidence="7">
    <location>
        <begin position="365"/>
        <end position="387"/>
    </location>
</feature>
<keyword evidence="4 7" id="KW-0812">Transmembrane</keyword>
<evidence type="ECO:0000256" key="7">
    <source>
        <dbReference type="SAM" id="Phobius"/>
    </source>
</evidence>
<dbReference type="Proteomes" id="UP000239425">
    <property type="component" value="Unassembled WGS sequence"/>
</dbReference>
<dbReference type="Pfam" id="PF00482">
    <property type="entry name" value="T2SSF"/>
    <property type="match status" value="2"/>
</dbReference>
<dbReference type="PANTHER" id="PTHR30012">
    <property type="entry name" value="GENERAL SECRETION PATHWAY PROTEIN"/>
    <property type="match status" value="1"/>
</dbReference>
<dbReference type="AlphaFoldDB" id="A0A2S5R7I2"/>
<keyword evidence="6 7" id="KW-0472">Membrane</keyword>
<dbReference type="OrthoDB" id="8477738at2"/>